<dbReference type="EMBL" id="UOGL01000084">
    <property type="protein sequence ID" value="VAX36871.1"/>
    <property type="molecule type" value="Genomic_DNA"/>
</dbReference>
<proteinExistence type="predicted"/>
<evidence type="ECO:0000313" key="2">
    <source>
        <dbReference type="EMBL" id="VAX36871.1"/>
    </source>
</evidence>
<evidence type="ECO:0000256" key="1">
    <source>
        <dbReference type="SAM" id="MobiDB-lite"/>
    </source>
</evidence>
<dbReference type="Pfam" id="PF04519">
    <property type="entry name" value="Bactofilin"/>
    <property type="match status" value="1"/>
</dbReference>
<dbReference type="PANTHER" id="PTHR35024">
    <property type="entry name" value="HYPOTHETICAL CYTOSOLIC PROTEIN"/>
    <property type="match status" value="1"/>
</dbReference>
<reference evidence="2" key="1">
    <citation type="submission" date="2018-06" db="EMBL/GenBank/DDBJ databases">
        <authorList>
            <person name="Zhirakovskaya E."/>
        </authorList>
    </citation>
    <scope>NUCLEOTIDE SEQUENCE</scope>
</reference>
<dbReference type="AlphaFoldDB" id="A0A3B1DDD6"/>
<organism evidence="2">
    <name type="scientific">hydrothermal vent metagenome</name>
    <dbReference type="NCBI Taxonomy" id="652676"/>
    <lineage>
        <taxon>unclassified sequences</taxon>
        <taxon>metagenomes</taxon>
        <taxon>ecological metagenomes</taxon>
    </lineage>
</organism>
<accession>A0A3B1DDD6</accession>
<dbReference type="InterPro" id="IPR007607">
    <property type="entry name" value="BacA/B"/>
</dbReference>
<gene>
    <name evidence="2" type="ORF">MNBD_PLANCTO02-1191</name>
</gene>
<sequence>MFGNKQKETTTPIPEIKEEEVIMNEPVSQAQESTVSASTPNTNVVGPGITLNGDVDTLGNLLVEGIIKGDVKAESMMAISKTAEVDGNVKAKSAQISGKVTGKIDVQDILVLSSSAVVMGDITSSKLVVESGAQFNGSCTMVSNDAAAKMKAVNAKAASVTSTSLPTSPPPSSSSIKETANPAKPR</sequence>
<feature type="region of interest" description="Disordered" evidence="1">
    <location>
        <begin position="158"/>
        <end position="186"/>
    </location>
</feature>
<name>A0A3B1DDD6_9ZZZZ</name>
<dbReference type="PANTHER" id="PTHR35024:SF4">
    <property type="entry name" value="POLYMER-FORMING CYTOSKELETAL PROTEIN"/>
    <property type="match status" value="1"/>
</dbReference>
<protein>
    <recommendedName>
        <fullName evidence="3">Polymer-forming bactofilin</fullName>
    </recommendedName>
</protein>
<evidence type="ECO:0008006" key="3">
    <source>
        <dbReference type="Google" id="ProtNLM"/>
    </source>
</evidence>